<evidence type="ECO:0000313" key="3">
    <source>
        <dbReference type="EMBL" id="MCH8617097.1"/>
    </source>
</evidence>
<sequence length="93" mass="10005">MIVRSLMVASALMISSMASAQTAPAPPANANPGTNTPDPNEKICQNITMIGSRLATKRFCGTRAEWAERKQQDRDALDAAQRSPCVRDGLTCK</sequence>
<gene>
    <name evidence="3" type="ORF">LZ016_13435</name>
</gene>
<feature type="chain" id="PRO_5046588076" evidence="2">
    <location>
        <begin position="21"/>
        <end position="93"/>
    </location>
</feature>
<name>A0ABS9VQ64_9SPHN</name>
<feature type="signal peptide" evidence="2">
    <location>
        <begin position="1"/>
        <end position="20"/>
    </location>
</feature>
<protein>
    <submittedName>
        <fullName evidence="3">Uncharacterized protein</fullName>
    </submittedName>
</protein>
<feature type="region of interest" description="Disordered" evidence="1">
    <location>
        <begin position="18"/>
        <end position="42"/>
    </location>
</feature>
<dbReference type="RefSeq" id="WP_241447967.1">
    <property type="nucleotide sequence ID" value="NZ_JAKZHW010000002.1"/>
</dbReference>
<evidence type="ECO:0000256" key="1">
    <source>
        <dbReference type="SAM" id="MobiDB-lite"/>
    </source>
</evidence>
<organism evidence="3 4">
    <name type="scientific">Sphingomonas telluris</name>
    <dbReference type="NCBI Taxonomy" id="2907998"/>
    <lineage>
        <taxon>Bacteria</taxon>
        <taxon>Pseudomonadati</taxon>
        <taxon>Pseudomonadota</taxon>
        <taxon>Alphaproteobacteria</taxon>
        <taxon>Sphingomonadales</taxon>
        <taxon>Sphingomonadaceae</taxon>
        <taxon>Sphingomonas</taxon>
    </lineage>
</organism>
<dbReference type="Proteomes" id="UP001203058">
    <property type="component" value="Unassembled WGS sequence"/>
</dbReference>
<dbReference type="EMBL" id="JAKZHW010000002">
    <property type="protein sequence ID" value="MCH8617097.1"/>
    <property type="molecule type" value="Genomic_DNA"/>
</dbReference>
<keyword evidence="4" id="KW-1185">Reference proteome</keyword>
<evidence type="ECO:0000313" key="4">
    <source>
        <dbReference type="Proteomes" id="UP001203058"/>
    </source>
</evidence>
<reference evidence="3 4" key="1">
    <citation type="submission" date="2022-03" db="EMBL/GenBank/DDBJ databases">
        <authorList>
            <person name="Jo J.-H."/>
            <person name="Im W.-T."/>
        </authorList>
    </citation>
    <scope>NUCLEOTIDE SEQUENCE [LARGE SCALE GENOMIC DNA]</scope>
    <source>
        <strain evidence="3 4">SM33</strain>
    </source>
</reference>
<keyword evidence="2" id="KW-0732">Signal</keyword>
<accession>A0ABS9VQ64</accession>
<evidence type="ECO:0000256" key="2">
    <source>
        <dbReference type="SAM" id="SignalP"/>
    </source>
</evidence>
<proteinExistence type="predicted"/>
<comment type="caution">
    <text evidence="3">The sequence shown here is derived from an EMBL/GenBank/DDBJ whole genome shotgun (WGS) entry which is preliminary data.</text>
</comment>